<comment type="caution">
    <text evidence="2">The sequence shown here is derived from an EMBL/GenBank/DDBJ whole genome shotgun (WGS) entry which is preliminary data.</text>
</comment>
<evidence type="ECO:0000313" key="3">
    <source>
        <dbReference type="Proteomes" id="UP001208570"/>
    </source>
</evidence>
<dbReference type="AlphaFoldDB" id="A0AAD9JP34"/>
<evidence type="ECO:0000313" key="2">
    <source>
        <dbReference type="EMBL" id="KAK2156646.1"/>
    </source>
</evidence>
<protein>
    <submittedName>
        <fullName evidence="2">Uncharacterized protein</fullName>
    </submittedName>
</protein>
<sequence length="188" mass="21678">MLGYAKGLFQCEHIFQKEPVSILKPYFFMYWLTKNIELLDTVFMLTAVDEVSFGRQCERERTEKGVAYQCEMKVKKRSEFQRRIGLGDHKPVGTKASSLVDSRASVQFKAVKCCMRAKDNSDNVDFHMLTSFRKQEAMKANNPIYGQEAMMRDQFEYNSTSKKMTQKSKGSYASVPKVTQRTQESSQA</sequence>
<feature type="region of interest" description="Disordered" evidence="1">
    <location>
        <begin position="157"/>
        <end position="188"/>
    </location>
</feature>
<proteinExistence type="predicted"/>
<organism evidence="2 3">
    <name type="scientific">Paralvinella palmiformis</name>
    <dbReference type="NCBI Taxonomy" id="53620"/>
    <lineage>
        <taxon>Eukaryota</taxon>
        <taxon>Metazoa</taxon>
        <taxon>Spiralia</taxon>
        <taxon>Lophotrochozoa</taxon>
        <taxon>Annelida</taxon>
        <taxon>Polychaeta</taxon>
        <taxon>Sedentaria</taxon>
        <taxon>Canalipalpata</taxon>
        <taxon>Terebellida</taxon>
        <taxon>Terebelliformia</taxon>
        <taxon>Alvinellidae</taxon>
        <taxon>Paralvinella</taxon>
    </lineage>
</organism>
<name>A0AAD9JP34_9ANNE</name>
<dbReference type="Proteomes" id="UP001208570">
    <property type="component" value="Unassembled WGS sequence"/>
</dbReference>
<evidence type="ECO:0000256" key="1">
    <source>
        <dbReference type="SAM" id="MobiDB-lite"/>
    </source>
</evidence>
<dbReference type="EMBL" id="JAODUP010000208">
    <property type="protein sequence ID" value="KAK2156646.1"/>
    <property type="molecule type" value="Genomic_DNA"/>
</dbReference>
<reference evidence="2" key="1">
    <citation type="journal article" date="2023" name="Mol. Biol. Evol.">
        <title>Third-Generation Sequencing Reveals the Adaptive Role of the Epigenome in Three Deep-Sea Polychaetes.</title>
        <authorList>
            <person name="Perez M."/>
            <person name="Aroh O."/>
            <person name="Sun Y."/>
            <person name="Lan Y."/>
            <person name="Juniper S.K."/>
            <person name="Young C.R."/>
            <person name="Angers B."/>
            <person name="Qian P.Y."/>
        </authorList>
    </citation>
    <scope>NUCLEOTIDE SEQUENCE</scope>
    <source>
        <strain evidence="2">P08H-3</strain>
    </source>
</reference>
<accession>A0AAD9JP34</accession>
<keyword evidence="3" id="KW-1185">Reference proteome</keyword>
<gene>
    <name evidence="2" type="ORF">LSH36_208g03053</name>
</gene>